<evidence type="ECO:0000256" key="4">
    <source>
        <dbReference type="ARBA" id="ARBA00013244"/>
    </source>
</evidence>
<keyword evidence="9" id="KW-0012">Acyltransferase</keyword>
<evidence type="ECO:0000256" key="9">
    <source>
        <dbReference type="ARBA" id="ARBA00023315"/>
    </source>
</evidence>
<evidence type="ECO:0000256" key="8">
    <source>
        <dbReference type="ARBA" id="ARBA00023098"/>
    </source>
</evidence>
<keyword evidence="6" id="KW-0808">Transferase</keyword>
<evidence type="ECO:0000256" key="10">
    <source>
        <dbReference type="ARBA" id="ARBA00048109"/>
    </source>
</evidence>
<dbReference type="Pfam" id="PF03007">
    <property type="entry name" value="WS_DGAT_cat"/>
    <property type="match status" value="1"/>
</dbReference>
<accession>A0A164NZX4</accession>
<dbReference type="GO" id="GO:0001666">
    <property type="term" value="P:response to hypoxia"/>
    <property type="evidence" value="ECO:0007669"/>
    <property type="project" value="TreeGrafter"/>
</dbReference>
<feature type="domain" description="O-acyltransferase WSD1 C-terminal" evidence="12">
    <location>
        <begin position="320"/>
        <end position="442"/>
    </location>
</feature>
<dbReference type="InterPro" id="IPR045034">
    <property type="entry name" value="O-acyltransferase_WSD1-like"/>
</dbReference>
<dbReference type="EC" id="2.3.1.20" evidence="4"/>
<protein>
    <recommendedName>
        <fullName evidence="4">diacylglycerol O-acyltransferase</fullName>
        <ecNumber evidence="4">2.3.1.20</ecNumber>
    </recommendedName>
</protein>
<dbReference type="InterPro" id="IPR004255">
    <property type="entry name" value="O-acyltransferase_WSD1_N"/>
</dbReference>
<comment type="catalytic activity">
    <reaction evidence="10">
        <text>an acyl-CoA + a 1,2-diacyl-sn-glycerol = a triacyl-sn-glycerol + CoA</text>
        <dbReference type="Rhea" id="RHEA:10868"/>
        <dbReference type="ChEBI" id="CHEBI:17815"/>
        <dbReference type="ChEBI" id="CHEBI:57287"/>
        <dbReference type="ChEBI" id="CHEBI:58342"/>
        <dbReference type="ChEBI" id="CHEBI:64615"/>
        <dbReference type="EC" id="2.3.1.20"/>
    </reaction>
</comment>
<evidence type="ECO:0000256" key="6">
    <source>
        <dbReference type="ARBA" id="ARBA00022679"/>
    </source>
</evidence>
<comment type="caution">
    <text evidence="13">The sequence shown here is derived from an EMBL/GenBank/DDBJ whole genome shotgun (WGS) entry which is preliminary data.</text>
</comment>
<dbReference type="GO" id="GO:0004144">
    <property type="term" value="F:diacylglycerol O-acyltransferase activity"/>
    <property type="evidence" value="ECO:0007669"/>
    <property type="project" value="UniProtKB-EC"/>
</dbReference>
<dbReference type="Proteomes" id="UP000076512">
    <property type="component" value="Unassembled WGS sequence"/>
</dbReference>
<dbReference type="GO" id="GO:0071731">
    <property type="term" value="P:response to nitric oxide"/>
    <property type="evidence" value="ECO:0007669"/>
    <property type="project" value="TreeGrafter"/>
</dbReference>
<evidence type="ECO:0000256" key="7">
    <source>
        <dbReference type="ARBA" id="ARBA00022798"/>
    </source>
</evidence>
<dbReference type="GO" id="GO:0006071">
    <property type="term" value="P:glycerol metabolic process"/>
    <property type="evidence" value="ECO:0007669"/>
    <property type="project" value="UniProtKB-KW"/>
</dbReference>
<keyword evidence="14" id="KW-1185">Reference proteome</keyword>
<reference evidence="13 14" key="1">
    <citation type="submission" date="2016-04" db="EMBL/GenBank/DDBJ databases">
        <authorList>
            <person name="Evans L.H."/>
            <person name="Alamgir A."/>
            <person name="Owens N."/>
            <person name="Weber N.D."/>
            <person name="Virtaneva K."/>
            <person name="Barbian K."/>
            <person name="Babar A."/>
            <person name="Rosenke K."/>
        </authorList>
    </citation>
    <scope>NUCLEOTIDE SEQUENCE [LARGE SCALE GENOMIC DNA]</scope>
    <source>
        <strain evidence="13 14">IFM 0406</strain>
    </source>
</reference>
<dbReference type="AlphaFoldDB" id="A0A164NZX4"/>
<dbReference type="PANTHER" id="PTHR31650">
    <property type="entry name" value="O-ACYLTRANSFERASE (WSD1-LIKE) FAMILY PROTEIN"/>
    <property type="match status" value="1"/>
</dbReference>
<dbReference type="PANTHER" id="PTHR31650:SF1">
    <property type="entry name" value="WAX ESTER SYNTHASE_DIACYLGLYCEROL ACYLTRANSFERASE 4-RELATED"/>
    <property type="match status" value="1"/>
</dbReference>
<evidence type="ECO:0000256" key="3">
    <source>
        <dbReference type="ARBA" id="ARBA00009587"/>
    </source>
</evidence>
<dbReference type="GO" id="GO:0019432">
    <property type="term" value="P:triglyceride biosynthetic process"/>
    <property type="evidence" value="ECO:0007669"/>
    <property type="project" value="UniProtKB-UniPathway"/>
</dbReference>
<comment type="pathway">
    <text evidence="2">Lipid metabolism.</text>
</comment>
<evidence type="ECO:0000259" key="12">
    <source>
        <dbReference type="Pfam" id="PF06974"/>
    </source>
</evidence>
<keyword evidence="5" id="KW-0444">Lipid biosynthesis</keyword>
<dbReference type="InterPro" id="IPR023213">
    <property type="entry name" value="CAT-like_dom_sf"/>
</dbReference>
<evidence type="ECO:0000256" key="5">
    <source>
        <dbReference type="ARBA" id="ARBA00022516"/>
    </source>
</evidence>
<proteinExistence type="inferred from homology"/>
<dbReference type="SUPFAM" id="SSF52777">
    <property type="entry name" value="CoA-dependent acyltransferases"/>
    <property type="match status" value="1"/>
</dbReference>
<evidence type="ECO:0000313" key="13">
    <source>
        <dbReference type="EMBL" id="KZM74932.1"/>
    </source>
</evidence>
<dbReference type="STRING" id="455432.AWN90_23250"/>
<dbReference type="Gene3D" id="3.30.559.10">
    <property type="entry name" value="Chloramphenicol acetyltransferase-like domain"/>
    <property type="match status" value="1"/>
</dbReference>
<dbReference type="GO" id="GO:0051701">
    <property type="term" value="P:biological process involved in interaction with host"/>
    <property type="evidence" value="ECO:0007669"/>
    <property type="project" value="TreeGrafter"/>
</dbReference>
<keyword evidence="7" id="KW-0319">Glycerol metabolism</keyword>
<evidence type="ECO:0000313" key="14">
    <source>
        <dbReference type="Proteomes" id="UP000076512"/>
    </source>
</evidence>
<dbReference type="GO" id="GO:0005886">
    <property type="term" value="C:plasma membrane"/>
    <property type="evidence" value="ECO:0007669"/>
    <property type="project" value="TreeGrafter"/>
</dbReference>
<dbReference type="Pfam" id="PF06974">
    <property type="entry name" value="WS_DGAT_C"/>
    <property type="match status" value="1"/>
</dbReference>
<name>A0A164NZX4_9NOCA</name>
<keyword evidence="8" id="KW-0443">Lipid metabolism</keyword>
<evidence type="ECO:0000256" key="1">
    <source>
        <dbReference type="ARBA" id="ARBA00004771"/>
    </source>
</evidence>
<dbReference type="InterPro" id="IPR009721">
    <property type="entry name" value="O-acyltransferase_WSD1_C"/>
</dbReference>
<sequence length="471" mass="52321">MVAVAETGDNLRCVRLHSLLEAVEVALRTGSGSRVRRLTLIERLVVLGELLYPRLSLPHHGGIVVGGLLRVDGPPLTLEEIHAALRPWLVAVPEFRYALAQPVRLWRRPWWTEIADLDLNNHVREYAVPHDSGPEGLSAAIDDIARNPLSLTAPLWQMWLIHGYADDEWAFLFRASHALFDGVAVLELLRRLGRGEPPVLAQGTTSGADNALRHRWTRDVRQAIRDLPRLLRSVFPLALPPFRAIDLSGRRHIAWTTMPLERLWEAGRRHEAQLGDVYLAALAGALRAWPGLSWRRGSARRVWTMVPASTRGLGSQRQLGNRAAHLRVALPCGEPDPLRRLEQVTRSRAMAKHSGYLTVIPAVLRWAPHWLGIPLAAFVLGPWQISLVAGMLPGPPDTVWYRDRRVREIVPLSPLPVGAPIMAYLLTYGDQACLGFTVDVALSDGDGLGRLVAAEIDLLATMDQGDRCSPR</sequence>
<evidence type="ECO:0000256" key="2">
    <source>
        <dbReference type="ARBA" id="ARBA00005189"/>
    </source>
</evidence>
<comment type="pathway">
    <text evidence="1">Glycerolipid metabolism; triacylglycerol biosynthesis.</text>
</comment>
<comment type="similarity">
    <text evidence="3">Belongs to the long-chain O-acyltransferase family.</text>
</comment>
<evidence type="ECO:0000259" key="11">
    <source>
        <dbReference type="Pfam" id="PF03007"/>
    </source>
</evidence>
<dbReference type="EMBL" id="LWGR01000004">
    <property type="protein sequence ID" value="KZM74932.1"/>
    <property type="molecule type" value="Genomic_DNA"/>
</dbReference>
<dbReference type="UniPathway" id="UPA00282"/>
<feature type="domain" description="O-acyltransferase WSD1-like N-terminal" evidence="11">
    <location>
        <begin position="75"/>
        <end position="234"/>
    </location>
</feature>
<organism evidence="13 14">
    <name type="scientific">Nocardia terpenica</name>
    <dbReference type="NCBI Taxonomy" id="455432"/>
    <lineage>
        <taxon>Bacteria</taxon>
        <taxon>Bacillati</taxon>
        <taxon>Actinomycetota</taxon>
        <taxon>Actinomycetes</taxon>
        <taxon>Mycobacteriales</taxon>
        <taxon>Nocardiaceae</taxon>
        <taxon>Nocardia</taxon>
    </lineage>
</organism>
<gene>
    <name evidence="13" type="ORF">AWN90_23250</name>
</gene>